<dbReference type="CDD" id="cd01038">
    <property type="entry name" value="Endonuclease_DUF559"/>
    <property type="match status" value="1"/>
</dbReference>
<organism evidence="5 6">
    <name type="scientific">Devosia salina</name>
    <dbReference type="NCBI Taxonomy" id="2860336"/>
    <lineage>
        <taxon>Bacteria</taxon>
        <taxon>Pseudomonadati</taxon>
        <taxon>Pseudomonadota</taxon>
        <taxon>Alphaproteobacteria</taxon>
        <taxon>Hyphomicrobiales</taxon>
        <taxon>Devosiaceae</taxon>
        <taxon>Devosia</taxon>
    </lineage>
</organism>
<keyword evidence="6" id="KW-1185">Reference proteome</keyword>
<dbReference type="Pfam" id="PF04480">
    <property type="entry name" value="DUF559"/>
    <property type="match status" value="1"/>
</dbReference>
<protein>
    <recommendedName>
        <fullName evidence="1">Cobaltochelatase subunit CobN</fullName>
        <ecNumber evidence="1">6.6.1.2</ecNumber>
    </recommendedName>
</protein>
<dbReference type="Gene3D" id="3.40.960.10">
    <property type="entry name" value="VSR Endonuclease"/>
    <property type="match status" value="1"/>
</dbReference>
<evidence type="ECO:0000259" key="3">
    <source>
        <dbReference type="Pfam" id="PF02514"/>
    </source>
</evidence>
<evidence type="ECO:0000313" key="6">
    <source>
        <dbReference type="Proteomes" id="UP000825799"/>
    </source>
</evidence>
<evidence type="ECO:0000256" key="1">
    <source>
        <dbReference type="NCBIfam" id="TIGR02257"/>
    </source>
</evidence>
<dbReference type="InterPro" id="IPR011335">
    <property type="entry name" value="Restrct_endonuc-II-like"/>
</dbReference>
<dbReference type="InterPro" id="IPR003672">
    <property type="entry name" value="CobN/Mg_chltase"/>
</dbReference>
<keyword evidence="5" id="KW-0436">Ligase</keyword>
<dbReference type="InterPro" id="IPR047216">
    <property type="entry name" value="Endonuclease_DUF559_bact"/>
</dbReference>
<dbReference type="InterPro" id="IPR011953">
    <property type="entry name" value="Cobalto_CobN"/>
</dbReference>
<feature type="compositionally biased region" description="Basic and acidic residues" evidence="2">
    <location>
        <begin position="500"/>
        <end position="510"/>
    </location>
</feature>
<feature type="domain" description="CobN/magnesium chelatase" evidence="3">
    <location>
        <begin position="703"/>
        <end position="1509"/>
    </location>
</feature>
<dbReference type="RefSeq" id="WP_220305969.1">
    <property type="nucleotide sequence ID" value="NZ_CP080590.1"/>
</dbReference>
<dbReference type="Proteomes" id="UP000825799">
    <property type="component" value="Chromosome"/>
</dbReference>
<dbReference type="Pfam" id="PF02514">
    <property type="entry name" value="CobN-Mg_chel"/>
    <property type="match status" value="2"/>
</dbReference>
<dbReference type="EMBL" id="CP080590">
    <property type="protein sequence ID" value="QYO77514.1"/>
    <property type="molecule type" value="Genomic_DNA"/>
</dbReference>
<dbReference type="PANTHER" id="PTHR44119">
    <property type="entry name" value="MAGNESIUM-CHELATASE SUBUNIT CHLH, CHLOROPLASTIC"/>
    <property type="match status" value="1"/>
</dbReference>
<feature type="domain" description="DUF559" evidence="4">
    <location>
        <begin position="548"/>
        <end position="643"/>
    </location>
</feature>
<dbReference type="NCBIfam" id="TIGR02257">
    <property type="entry name" value="cobalto_cobN"/>
    <property type="match status" value="1"/>
</dbReference>
<proteinExistence type="predicted"/>
<dbReference type="CDD" id="cd10150">
    <property type="entry name" value="CobN_like"/>
    <property type="match status" value="1"/>
</dbReference>
<gene>
    <name evidence="5" type="primary">cobN</name>
    <name evidence="5" type="ORF">K1X15_02755</name>
</gene>
<feature type="region of interest" description="Disordered" evidence="2">
    <location>
        <begin position="473"/>
        <end position="535"/>
    </location>
</feature>
<dbReference type="EC" id="6.6.1.2" evidence="1"/>
<evidence type="ECO:0000259" key="4">
    <source>
        <dbReference type="Pfam" id="PF04480"/>
    </source>
</evidence>
<feature type="domain" description="CobN/magnesium chelatase" evidence="3">
    <location>
        <begin position="190"/>
        <end position="485"/>
    </location>
</feature>
<dbReference type="PANTHER" id="PTHR44119:SF4">
    <property type="entry name" value="AEROBIC COBALTOCHELATASE SUBUNIT COBN"/>
    <property type="match status" value="1"/>
</dbReference>
<dbReference type="GO" id="GO:0051116">
    <property type="term" value="F:cobaltochelatase activity"/>
    <property type="evidence" value="ECO:0007669"/>
    <property type="project" value="UniProtKB-EC"/>
</dbReference>
<feature type="compositionally biased region" description="Low complexity" evidence="2">
    <location>
        <begin position="235"/>
        <end position="248"/>
    </location>
</feature>
<evidence type="ECO:0000256" key="2">
    <source>
        <dbReference type="SAM" id="MobiDB-lite"/>
    </source>
</evidence>
<reference evidence="5 6" key="1">
    <citation type="submission" date="2021-08" db="EMBL/GenBank/DDBJ databases">
        <title>Devosia salina sp. nov., isolated from the South China Sea sediment.</title>
        <authorList>
            <person name="Zhou Z."/>
        </authorList>
    </citation>
    <scope>NUCLEOTIDE SEQUENCE [LARGE SCALE GENOMIC DNA]</scope>
    <source>
        <strain evidence="5 6">SCS-3</strain>
    </source>
</reference>
<evidence type="ECO:0000313" key="5">
    <source>
        <dbReference type="EMBL" id="QYO77514.1"/>
    </source>
</evidence>
<accession>A0ABX8WIH8</accession>
<sequence length="1519" mass="164417">MHLLSAQAGAIQQEGEAIDLAQSPGDYVFASSADSELAMLAGAADRAGEGALRLANTLRLSNNLSVDMWLEKTVAHARLVVLRLIGGAAYFQYGVDELTALCANKRIPLVLLPGDANPDPILQSRSTIHPDDWTALHRLFIAGGPDNADAILDAFSTMSRQSPGQSPSPLRGGVGVGVQASQPLLAGNIEPQPFPRFGLWHPKIGMTDENGLRRLHADASPPSPPSPLRGGEGVGVSSVSQDQAASVAKSNRPHIPVLFYRAALEGAGTATLEALIAALEARGLAPVPLLVSSLKEAACTRFVQDALAAFPPSAIFNLTAFALGIADLDDKSNPFAGTDAPVIQLIQSGRSEAQWAADPQGLSAKDMAMYLVMPEVDGRIGGILVGHKADAVWHERTQCPLSAYAPDHGGIQRAVDLAFNWARLRATPRADRRIAIILANYPIRDGRLANGVGYDAPESTARMLMEMEKAGYDLGTMSPAPPSPLRGFAPSQESSSLQRSELRQEGHESYARMAGQGGGSGTSEHSEQWSGPSVGFRNTRLARAPRNIERARQMRANPPSPEQAFWRFLRQAFPDAHFRRQVPIGPYFADFASHRSKLVIELDGDTHATKTAQHHDEMRDSFLLNAGYRVVRIANNEIGNLDGLWDVISPLVTTARTPTPHPSPQGGGELSASFSMYQSATGPEPLPLEGRGWGGGSGTSPFPHTSADLITLLQSGPTNASPERGASDAVLPLARYTELFAALPEEIREAVAARWGDPATDPFIRDDSFHLPAHRFGNVVLLLQPARGWQLDETASYHDPNLVPPHAYLAAYLWLRHEFGAHAMVHNGKHGTLEWLPGKSAALDADCYPDALWGQLPHLYPFIVNDPGEGTQAKRRTGAVIIDHLVPPLTRAETYGPLKDLEALLDEYYAASGMDRRRLGDLKRRILDFTRDSRLDQDIGLPESDTEALIKIDNFLCDLKEAQIRDGLHVFGHSPEGGMARDLAVALARIPRGEAPGDNSLIRALADDLKLGFDPLTAKLGEPWSGPAEWHSQRVHEATPGPAPRRIGDVVEQLEIIAADLVAGTFACPPDWPATRAVLDTVNSFIKPRLASSGPAEMLAFLDALDGKFIAPGPSGAPSRGRLDVLPTGRNFFSVDARAVPTPSAWELGRKSAESLVLRHLQDHGHHLKSAALSVWGTANMRTGGDDIAQALALIGARPTWDPGSLRVSGYEIIPLARLGRPRVDVTLRISGFFRDAFPAQIALFDRATRAIGALDEPEDDNPIAARMRAEALRLMAQGKSEAQASLEAGARIFGSKPGTYGAGLGQLIDNGNWTDKADLANQVLAWGQYAYGAKAAGLPLQDRFRARLGQIDAVIHNQDNREHDLLDSDNYYQFEGGLSAAAETLAGHKPAAYHNDHSRPESPRIRTLEEEVSHVMRSRVVNPKWIAGMQRHGYRGAFEIIATVDFMFAFAATTGAVKSHHFDLAFEAFVEDDAVREWLRAANRFGYDELIAKFLEARQRGLWSPRSNSAFAYLEDTP</sequence>
<dbReference type="SUPFAM" id="SSF52980">
    <property type="entry name" value="Restriction endonuclease-like"/>
    <property type="match status" value="1"/>
</dbReference>
<dbReference type="InterPro" id="IPR007569">
    <property type="entry name" value="DUF559"/>
</dbReference>
<name>A0ABX8WIH8_9HYPH</name>
<feature type="region of interest" description="Disordered" evidence="2">
    <location>
        <begin position="214"/>
        <end position="248"/>
    </location>
</feature>